<comment type="similarity">
    <text evidence="1 7">Belongs to the RNA polymerase beta chain family.</text>
</comment>
<keyword evidence="6" id="KW-0804">Transcription</keyword>
<evidence type="ECO:0000313" key="9">
    <source>
        <dbReference type="EMBL" id="KAK2662813.1"/>
    </source>
</evidence>
<dbReference type="GO" id="GO:0006351">
    <property type="term" value="P:DNA-templated transcription"/>
    <property type="evidence" value="ECO:0007669"/>
    <property type="project" value="InterPro"/>
</dbReference>
<evidence type="ECO:0000259" key="8">
    <source>
        <dbReference type="Pfam" id="PF04565"/>
    </source>
</evidence>
<dbReference type="GO" id="GO:0000428">
    <property type="term" value="C:DNA-directed RNA polymerase complex"/>
    <property type="evidence" value="ECO:0007669"/>
    <property type="project" value="UniProtKB-KW"/>
</dbReference>
<evidence type="ECO:0000256" key="3">
    <source>
        <dbReference type="ARBA" id="ARBA00022478"/>
    </source>
</evidence>
<organism evidence="9 10">
    <name type="scientific">Dipteronia dyeriana</name>
    <dbReference type="NCBI Taxonomy" id="168575"/>
    <lineage>
        <taxon>Eukaryota</taxon>
        <taxon>Viridiplantae</taxon>
        <taxon>Streptophyta</taxon>
        <taxon>Embryophyta</taxon>
        <taxon>Tracheophyta</taxon>
        <taxon>Spermatophyta</taxon>
        <taxon>Magnoliopsida</taxon>
        <taxon>eudicotyledons</taxon>
        <taxon>Gunneridae</taxon>
        <taxon>Pentapetalae</taxon>
        <taxon>rosids</taxon>
        <taxon>malvids</taxon>
        <taxon>Sapindales</taxon>
        <taxon>Sapindaceae</taxon>
        <taxon>Hippocastanoideae</taxon>
        <taxon>Acereae</taxon>
        <taxon>Dipteronia</taxon>
    </lineage>
</organism>
<dbReference type="PANTHER" id="PTHR20856">
    <property type="entry name" value="DNA-DIRECTED RNA POLYMERASE I SUBUNIT 2"/>
    <property type="match status" value="1"/>
</dbReference>
<dbReference type="SUPFAM" id="SSF64484">
    <property type="entry name" value="beta and beta-prime subunits of DNA dependent RNA-polymerase"/>
    <property type="match status" value="1"/>
</dbReference>
<feature type="domain" description="RNA polymerase Rpb2" evidence="8">
    <location>
        <begin position="60"/>
        <end position="124"/>
    </location>
</feature>
<dbReference type="GO" id="GO:0032549">
    <property type="term" value="F:ribonucleoside binding"/>
    <property type="evidence" value="ECO:0007669"/>
    <property type="project" value="InterPro"/>
</dbReference>
<dbReference type="Gene3D" id="3.90.1100.10">
    <property type="match status" value="1"/>
</dbReference>
<dbReference type="AlphaFoldDB" id="A0AAD9XPS7"/>
<keyword evidence="10" id="KW-1185">Reference proteome</keyword>
<evidence type="ECO:0000256" key="6">
    <source>
        <dbReference type="ARBA" id="ARBA00023163"/>
    </source>
</evidence>
<name>A0AAD9XPS7_9ROSI</name>
<keyword evidence="5" id="KW-0548">Nucleotidyltransferase</keyword>
<evidence type="ECO:0000256" key="2">
    <source>
        <dbReference type="ARBA" id="ARBA00012418"/>
    </source>
</evidence>
<evidence type="ECO:0000256" key="5">
    <source>
        <dbReference type="ARBA" id="ARBA00022695"/>
    </source>
</evidence>
<keyword evidence="3" id="KW-0240">DNA-directed RNA polymerase</keyword>
<reference evidence="9" key="1">
    <citation type="journal article" date="2023" name="Plant J.">
        <title>Genome sequences and population genomics provide insights into the demographic history, inbreeding, and mutation load of two 'living fossil' tree species of Dipteronia.</title>
        <authorList>
            <person name="Feng Y."/>
            <person name="Comes H.P."/>
            <person name="Chen J."/>
            <person name="Zhu S."/>
            <person name="Lu R."/>
            <person name="Zhang X."/>
            <person name="Li P."/>
            <person name="Qiu J."/>
            <person name="Olsen K.M."/>
            <person name="Qiu Y."/>
        </authorList>
    </citation>
    <scope>NUCLEOTIDE SEQUENCE</scope>
    <source>
        <strain evidence="9">KIB01</strain>
    </source>
</reference>
<dbReference type="InterPro" id="IPR015712">
    <property type="entry name" value="DNA-dir_RNA_pol_su2"/>
</dbReference>
<dbReference type="InterPro" id="IPR007645">
    <property type="entry name" value="RNA_pol_Rpb2_3"/>
</dbReference>
<dbReference type="Proteomes" id="UP001280121">
    <property type="component" value="Unassembled WGS sequence"/>
</dbReference>
<evidence type="ECO:0000256" key="1">
    <source>
        <dbReference type="ARBA" id="ARBA00006835"/>
    </source>
</evidence>
<dbReference type="EC" id="2.7.7.6" evidence="2"/>
<dbReference type="GO" id="GO:0003899">
    <property type="term" value="F:DNA-directed RNA polymerase activity"/>
    <property type="evidence" value="ECO:0007669"/>
    <property type="project" value="UniProtKB-EC"/>
</dbReference>
<sequence length="197" mass="22210">MITEAQKKIDKKLKISTRAYQFDPISSIDKKYITSGLERTLSTGNFDVKRFKMHRKGMTQVLQRLSFIGSLGHMTRITPQFEKSRKVSGPRALQPSQWGMLCPCDTPEGEACGLITNLALTTHVTTDEEGGPLISLCYSLGVEDLELLSVEELHTQNSFLVMFNGIILGKHRRPQHFANVMRKLRRAGKTALCLHCF</sequence>
<dbReference type="EMBL" id="JANJYI010000001">
    <property type="protein sequence ID" value="KAK2662813.1"/>
    <property type="molecule type" value="Genomic_DNA"/>
</dbReference>
<comment type="caution">
    <text evidence="9">The sequence shown here is derived from an EMBL/GenBank/DDBJ whole genome shotgun (WGS) entry which is preliminary data.</text>
</comment>
<evidence type="ECO:0000313" key="10">
    <source>
        <dbReference type="Proteomes" id="UP001280121"/>
    </source>
</evidence>
<dbReference type="GO" id="GO:0003677">
    <property type="term" value="F:DNA binding"/>
    <property type="evidence" value="ECO:0007669"/>
    <property type="project" value="InterPro"/>
</dbReference>
<dbReference type="Pfam" id="PF04565">
    <property type="entry name" value="RNA_pol_Rpb2_3"/>
    <property type="match status" value="1"/>
</dbReference>
<protein>
    <recommendedName>
        <fullName evidence="2">DNA-directed RNA polymerase</fullName>
        <ecNumber evidence="2">2.7.7.6</ecNumber>
    </recommendedName>
</protein>
<evidence type="ECO:0000256" key="7">
    <source>
        <dbReference type="RuleBase" id="RU000434"/>
    </source>
</evidence>
<accession>A0AAD9XPS7</accession>
<evidence type="ECO:0000256" key="4">
    <source>
        <dbReference type="ARBA" id="ARBA00022679"/>
    </source>
</evidence>
<keyword evidence="4" id="KW-0808">Transferase</keyword>
<proteinExistence type="inferred from homology"/>
<gene>
    <name evidence="9" type="ORF">Ddye_001387</name>
</gene>